<evidence type="ECO:0000256" key="3">
    <source>
        <dbReference type="ARBA" id="ARBA00022737"/>
    </source>
</evidence>
<dbReference type="InterPro" id="IPR000225">
    <property type="entry name" value="Armadillo"/>
</dbReference>
<dbReference type="Proteomes" id="UP000087171">
    <property type="component" value="Chromosome Ca3"/>
</dbReference>
<proteinExistence type="inferred from homology"/>
<dbReference type="Gene3D" id="1.25.10.10">
    <property type="entry name" value="Leucine-rich Repeat Variant"/>
    <property type="match status" value="1"/>
</dbReference>
<dbReference type="Gene3D" id="1.20.5.690">
    <property type="entry name" value="Importin-alpha, importin-beta-binding domain"/>
    <property type="match status" value="1"/>
</dbReference>
<keyword evidence="4 5" id="KW-0653">Protein transport</keyword>
<feature type="compositionally biased region" description="Basic and acidic residues" evidence="7">
    <location>
        <begin position="45"/>
        <end position="56"/>
    </location>
</feature>
<dbReference type="InterPro" id="IPR011989">
    <property type="entry name" value="ARM-like"/>
</dbReference>
<dbReference type="PaxDb" id="3827-XP_004494564.1"/>
<reference evidence="9" key="1">
    <citation type="journal article" date="2013" name="Nat. Biotechnol.">
        <title>Draft genome sequence of chickpea (Cicer arietinum) provides a resource for trait improvement.</title>
        <authorList>
            <person name="Varshney R.K."/>
            <person name="Song C."/>
            <person name="Saxena R.K."/>
            <person name="Azam S."/>
            <person name="Yu S."/>
            <person name="Sharpe A.G."/>
            <person name="Cannon S."/>
            <person name="Baek J."/>
            <person name="Rosen B.D."/>
            <person name="Tar'an B."/>
            <person name="Millan T."/>
            <person name="Zhang X."/>
            <person name="Ramsay L.D."/>
            <person name="Iwata A."/>
            <person name="Wang Y."/>
            <person name="Nelson W."/>
            <person name="Farmer A.D."/>
            <person name="Gaur P.M."/>
            <person name="Soderlund C."/>
            <person name="Penmetsa R.V."/>
            <person name="Xu C."/>
            <person name="Bharti A.K."/>
            <person name="He W."/>
            <person name="Winter P."/>
            <person name="Zhao S."/>
            <person name="Hane J.K."/>
            <person name="Carrasquilla-Garcia N."/>
            <person name="Condie J.A."/>
            <person name="Upadhyaya H.D."/>
            <person name="Luo M.C."/>
            <person name="Thudi M."/>
            <person name="Gowda C.L."/>
            <person name="Singh N.P."/>
            <person name="Lichtenzveig J."/>
            <person name="Gali K.K."/>
            <person name="Rubio J."/>
            <person name="Nadarajan N."/>
            <person name="Dolezel J."/>
            <person name="Bansal K.C."/>
            <person name="Xu X."/>
            <person name="Edwards D."/>
            <person name="Zhang G."/>
            <person name="Kahl G."/>
            <person name="Gil J."/>
            <person name="Singh K.B."/>
            <person name="Datta S.K."/>
            <person name="Jackson S.A."/>
            <person name="Wang J."/>
            <person name="Cook D.R."/>
        </authorList>
    </citation>
    <scope>NUCLEOTIDE SEQUENCE [LARGE SCALE GENOMIC DNA]</scope>
    <source>
        <strain evidence="9">cv. CDC Frontier</strain>
    </source>
</reference>
<reference evidence="10" key="2">
    <citation type="submission" date="2025-08" db="UniProtKB">
        <authorList>
            <consortium name="RefSeq"/>
        </authorList>
    </citation>
    <scope>IDENTIFICATION</scope>
    <source>
        <tissue evidence="10">Etiolated seedlings</tissue>
    </source>
</reference>
<dbReference type="InterPro" id="IPR036975">
    <property type="entry name" value="Importin-a_IBB_sf"/>
</dbReference>
<evidence type="ECO:0000256" key="2">
    <source>
        <dbReference type="ARBA" id="ARBA00022448"/>
    </source>
</evidence>
<name>A0A1S2XU46_CICAR</name>
<dbReference type="GO" id="GO:0006606">
    <property type="term" value="P:protein import into nucleus"/>
    <property type="evidence" value="ECO:0007669"/>
    <property type="project" value="InterPro"/>
</dbReference>
<evidence type="ECO:0000256" key="7">
    <source>
        <dbReference type="SAM" id="MobiDB-lite"/>
    </source>
</evidence>
<dbReference type="Pfam" id="PF01749">
    <property type="entry name" value="IBB"/>
    <property type="match status" value="1"/>
</dbReference>
<accession>A0A1S2XU46</accession>
<dbReference type="Pfam" id="PF16186">
    <property type="entry name" value="Arm_3"/>
    <property type="match status" value="1"/>
</dbReference>
<dbReference type="InterPro" id="IPR024931">
    <property type="entry name" value="Importin_alpha"/>
</dbReference>
<gene>
    <name evidence="10" type="primary">LOC101488850</name>
</gene>
<keyword evidence="3" id="KW-0677">Repeat</keyword>
<dbReference type="PANTHER" id="PTHR23316">
    <property type="entry name" value="IMPORTIN ALPHA"/>
    <property type="match status" value="1"/>
</dbReference>
<keyword evidence="9" id="KW-1185">Reference proteome</keyword>
<dbReference type="GO" id="GO:0061608">
    <property type="term" value="F:nuclear import signal receptor activity"/>
    <property type="evidence" value="ECO:0007669"/>
    <property type="project" value="InterPro"/>
</dbReference>
<keyword evidence="2 5" id="KW-0813">Transport</keyword>
<feature type="domain" description="IBB" evidence="8">
    <location>
        <begin position="1"/>
        <end position="62"/>
    </location>
</feature>
<dbReference type="InterPro" id="IPR002652">
    <property type="entry name" value="Importin-a_IBB"/>
</dbReference>
<dbReference type="GeneID" id="101488850"/>
<dbReference type="KEGG" id="cam:101488850"/>
<dbReference type="InterPro" id="IPR032413">
    <property type="entry name" value="Arm_3"/>
</dbReference>
<dbReference type="InterPro" id="IPR016024">
    <property type="entry name" value="ARM-type_fold"/>
</dbReference>
<dbReference type="eggNOG" id="KOG0166">
    <property type="taxonomic scope" value="Eukaryota"/>
</dbReference>
<dbReference type="PROSITE" id="PS51214">
    <property type="entry name" value="IBB"/>
    <property type="match status" value="1"/>
</dbReference>
<sequence>MSLRPNDGASSTSHRKKVYKNTGVDFQEGRRRRQDGAIQIRKNRRQENLSKKRKEEEVEDDASSPCPINPNPDLVLFKIQRIPTLTRQLFSNDLAAQLEATTQICTLLSKGHIALIDEVIRAGVVPQLVKFLARVDAPQLQSKAASTLSYISSGTSEHTRIVVEHEAVPLLVRLLYCGTDDTKEEAIWALGNIAGDSPSTRDHVVGYGALFPILGLLWNPLVVKRSTLRIASWTLANLCRGKPSSTVLEQMRSAIPFLRNLLVLVDEEIVVNACWTLAYLTHEASSEMIQAVIDANICPRLVVLLSSPVSKATVPIMVTLGSLAMGDEANTQVLIDSGALPCLKLLLSQSDKDVVKHACWVISNITAGNIAQIQAVIDADLISPLVHLSKAEFDIKKEVAWVIANATYGTPEQIRFLASKGCIEALCDILICSDTTMMAFILLGLYTILLVDEGNVYAEKVEACGGLEKILSLQGHENDDVYTMAVDILETYWPDVL</sequence>
<evidence type="ECO:0000256" key="4">
    <source>
        <dbReference type="ARBA" id="ARBA00022927"/>
    </source>
</evidence>
<dbReference type="STRING" id="3827.A0A1S2XU46"/>
<protein>
    <recommendedName>
        <fullName evidence="5">Importin subunit alpha</fullName>
    </recommendedName>
</protein>
<organism evidence="9 10">
    <name type="scientific">Cicer arietinum</name>
    <name type="common">Chickpea</name>
    <name type="synonym">Garbanzo</name>
    <dbReference type="NCBI Taxonomy" id="3827"/>
    <lineage>
        <taxon>Eukaryota</taxon>
        <taxon>Viridiplantae</taxon>
        <taxon>Streptophyta</taxon>
        <taxon>Embryophyta</taxon>
        <taxon>Tracheophyta</taxon>
        <taxon>Spermatophyta</taxon>
        <taxon>Magnoliopsida</taxon>
        <taxon>eudicotyledons</taxon>
        <taxon>Gunneridae</taxon>
        <taxon>Pentapetalae</taxon>
        <taxon>rosids</taxon>
        <taxon>fabids</taxon>
        <taxon>Fabales</taxon>
        <taxon>Fabaceae</taxon>
        <taxon>Papilionoideae</taxon>
        <taxon>50 kb inversion clade</taxon>
        <taxon>NPAAA clade</taxon>
        <taxon>Hologalegina</taxon>
        <taxon>IRL clade</taxon>
        <taxon>Cicereae</taxon>
        <taxon>Cicer</taxon>
    </lineage>
</organism>
<dbReference type="GO" id="GO:0005737">
    <property type="term" value="C:cytoplasm"/>
    <property type="evidence" value="ECO:0007669"/>
    <property type="project" value="InterPro"/>
</dbReference>
<dbReference type="PROSITE" id="PS50176">
    <property type="entry name" value="ARM_REPEAT"/>
    <property type="match status" value="1"/>
</dbReference>
<evidence type="ECO:0000259" key="8">
    <source>
        <dbReference type="PROSITE" id="PS51214"/>
    </source>
</evidence>
<dbReference type="SMART" id="SM00185">
    <property type="entry name" value="ARM"/>
    <property type="match status" value="8"/>
</dbReference>
<dbReference type="SUPFAM" id="SSF48371">
    <property type="entry name" value="ARM repeat"/>
    <property type="match status" value="1"/>
</dbReference>
<evidence type="ECO:0000313" key="10">
    <source>
        <dbReference type="RefSeq" id="XP_004494564.1"/>
    </source>
</evidence>
<comment type="similarity">
    <text evidence="1 5">Belongs to the importin alpha family.</text>
</comment>
<dbReference type="PIRSF" id="PIRSF005673">
    <property type="entry name" value="Importin_alpha"/>
    <property type="match status" value="1"/>
</dbReference>
<feature type="repeat" description="ARM" evidence="6">
    <location>
        <begin position="338"/>
        <end position="369"/>
    </location>
</feature>
<evidence type="ECO:0000256" key="6">
    <source>
        <dbReference type="PROSITE-ProRule" id="PRU00259"/>
    </source>
</evidence>
<dbReference type="AlphaFoldDB" id="A0A1S2XU46"/>
<feature type="region of interest" description="Disordered" evidence="7">
    <location>
        <begin position="1"/>
        <end position="67"/>
    </location>
</feature>
<dbReference type="RefSeq" id="XP_004494564.1">
    <property type="nucleotide sequence ID" value="XM_004494507.2"/>
</dbReference>
<dbReference type="Pfam" id="PF00514">
    <property type="entry name" value="Arm"/>
    <property type="match status" value="4"/>
</dbReference>
<evidence type="ECO:0000256" key="1">
    <source>
        <dbReference type="ARBA" id="ARBA00010394"/>
    </source>
</evidence>
<dbReference type="OrthoDB" id="1426202at2759"/>
<evidence type="ECO:0000256" key="5">
    <source>
        <dbReference type="PIRNR" id="PIRNR005673"/>
    </source>
</evidence>
<evidence type="ECO:0000313" key="9">
    <source>
        <dbReference type="Proteomes" id="UP000087171"/>
    </source>
</evidence>